<evidence type="ECO:0000256" key="1">
    <source>
        <dbReference type="SAM" id="SignalP"/>
    </source>
</evidence>
<evidence type="ECO:0000313" key="2">
    <source>
        <dbReference type="Proteomes" id="UP000694867"/>
    </source>
</evidence>
<dbReference type="AlphaFoldDB" id="A0AAJ7SI42"/>
<reference evidence="3" key="1">
    <citation type="submission" date="2025-08" db="UniProtKB">
        <authorList>
            <consortium name="RefSeq"/>
        </authorList>
    </citation>
    <scope>IDENTIFICATION</scope>
</reference>
<proteinExistence type="predicted"/>
<accession>A0AAJ7SI42</accession>
<organism evidence="2 3">
    <name type="scientific">Galendromus occidentalis</name>
    <name type="common">western predatory mite</name>
    <dbReference type="NCBI Taxonomy" id="34638"/>
    <lineage>
        <taxon>Eukaryota</taxon>
        <taxon>Metazoa</taxon>
        <taxon>Ecdysozoa</taxon>
        <taxon>Arthropoda</taxon>
        <taxon>Chelicerata</taxon>
        <taxon>Arachnida</taxon>
        <taxon>Acari</taxon>
        <taxon>Parasitiformes</taxon>
        <taxon>Mesostigmata</taxon>
        <taxon>Gamasina</taxon>
        <taxon>Phytoseioidea</taxon>
        <taxon>Phytoseiidae</taxon>
        <taxon>Typhlodrominae</taxon>
        <taxon>Galendromus</taxon>
    </lineage>
</organism>
<name>A0AAJ7SI42_9ACAR</name>
<sequence>MCSCPTLYVLLIARVAFATDGNDESGADDLFEDMKSELATRGPCWVEAIEELDPEDRSKERLAFNFMNCFFKGAKFPPYFCAKDRPLPECDDFRKLLLGVHRNVYLVFHHQAELLVEYLKERDRQKNIGQQIMLRESALTELRAKLAKSSDFLLESLDSDEEIFGLKQIVTKSHGDYKQSLRRTQRILYEIKSTVTQYKFLGFTIAGLALFAVNQALRVVV</sequence>
<dbReference type="GeneID" id="114828597"/>
<keyword evidence="1" id="KW-0732">Signal</keyword>
<dbReference type="Proteomes" id="UP000694867">
    <property type="component" value="Unplaced"/>
</dbReference>
<evidence type="ECO:0000313" key="3">
    <source>
        <dbReference type="RefSeq" id="XP_028969088.1"/>
    </source>
</evidence>
<gene>
    <name evidence="3" type="primary">LOC114828597</name>
</gene>
<feature type="chain" id="PRO_5042472657" evidence="1">
    <location>
        <begin position="19"/>
        <end position="221"/>
    </location>
</feature>
<feature type="signal peptide" evidence="1">
    <location>
        <begin position="1"/>
        <end position="18"/>
    </location>
</feature>
<dbReference type="RefSeq" id="XP_028969088.1">
    <property type="nucleotide sequence ID" value="XM_029113255.1"/>
</dbReference>
<protein>
    <submittedName>
        <fullName evidence="3">Uncharacterized protein LOC114828597</fullName>
    </submittedName>
</protein>
<dbReference type="KEGG" id="goe:114828597"/>
<keyword evidence="2" id="KW-1185">Reference proteome</keyword>